<organism evidence="2 3">
    <name type="scientific">Blastochloris sulfoviridis</name>
    <dbReference type="NCBI Taxonomy" id="50712"/>
    <lineage>
        <taxon>Bacteria</taxon>
        <taxon>Pseudomonadati</taxon>
        <taxon>Pseudomonadota</taxon>
        <taxon>Alphaproteobacteria</taxon>
        <taxon>Hyphomicrobiales</taxon>
        <taxon>Blastochloridaceae</taxon>
        <taxon>Blastochloris</taxon>
    </lineage>
</organism>
<dbReference type="EMBL" id="VWPL01000059">
    <property type="protein sequence ID" value="KAA5595401.1"/>
    <property type="molecule type" value="Genomic_DNA"/>
</dbReference>
<protein>
    <submittedName>
        <fullName evidence="2">Uncharacterized protein</fullName>
    </submittedName>
</protein>
<evidence type="ECO:0000313" key="2">
    <source>
        <dbReference type="EMBL" id="KAA5595401.1"/>
    </source>
</evidence>
<reference evidence="2 3" key="1">
    <citation type="submission" date="2019-09" db="EMBL/GenBank/DDBJ databases">
        <title>Draft Whole-Genome sequence of Blastochloris sulfoviridis DSM 729.</title>
        <authorList>
            <person name="Meyer T.E."/>
            <person name="Kyndt J.A."/>
        </authorList>
    </citation>
    <scope>NUCLEOTIDE SEQUENCE [LARGE SCALE GENOMIC DNA]</scope>
    <source>
        <strain evidence="2 3">DSM 729</strain>
    </source>
</reference>
<evidence type="ECO:0000256" key="1">
    <source>
        <dbReference type="SAM" id="MobiDB-lite"/>
    </source>
</evidence>
<gene>
    <name evidence="2" type="ORF">F1193_16660</name>
</gene>
<dbReference type="Proteomes" id="UP000323886">
    <property type="component" value="Unassembled WGS sequence"/>
</dbReference>
<dbReference type="OrthoDB" id="8127725at2"/>
<sequence length="194" mass="21120">MVGSIAKAKTGKRGASPEKVDPILAGAQEIAASLIVPGGQASLDFVIEKHLAWFDTAQARGMQWRHIAGVLAKAGACRENGQPFTIGHLSAVVWRQRQKAARAGSRSRQQKETPVKRAKTAKPGGTPPAAPEPERPRRKDAAKPKGKETQTSAIRVAPEAGPQDHRLARRPHDRDDVRAFMQRAAELRRRPDDD</sequence>
<dbReference type="RefSeq" id="WP_150098919.1">
    <property type="nucleotide sequence ID" value="NZ_VWPL01000059.1"/>
</dbReference>
<keyword evidence="3" id="KW-1185">Reference proteome</keyword>
<feature type="compositionally biased region" description="Basic and acidic residues" evidence="1">
    <location>
        <begin position="185"/>
        <end position="194"/>
    </location>
</feature>
<feature type="compositionally biased region" description="Basic and acidic residues" evidence="1">
    <location>
        <begin position="162"/>
        <end position="178"/>
    </location>
</feature>
<feature type="compositionally biased region" description="Basic and acidic residues" evidence="1">
    <location>
        <begin position="132"/>
        <end position="148"/>
    </location>
</feature>
<name>A0A5M6HHR5_9HYPH</name>
<evidence type="ECO:0000313" key="3">
    <source>
        <dbReference type="Proteomes" id="UP000323886"/>
    </source>
</evidence>
<comment type="caution">
    <text evidence="2">The sequence shown here is derived from an EMBL/GenBank/DDBJ whole genome shotgun (WGS) entry which is preliminary data.</text>
</comment>
<feature type="region of interest" description="Disordered" evidence="1">
    <location>
        <begin position="97"/>
        <end position="194"/>
    </location>
</feature>
<proteinExistence type="predicted"/>
<dbReference type="AlphaFoldDB" id="A0A5M6HHR5"/>
<accession>A0A5M6HHR5</accession>